<gene>
    <name evidence="8" type="ORF">SO802_005167</name>
</gene>
<protein>
    <recommendedName>
        <fullName evidence="7">Response regulatory domain-containing protein</fullName>
    </recommendedName>
</protein>
<name>A0AAW2DKM5_9ROSI</name>
<sequence length="293" mass="33629">MKNNGSARESNTTFNNFPLGLSVLIVDYDQQSLQEMEAILRGSGYEVFFVMRRQKKALWRRALPSPVERKLLNLPLTGKLWEMPLPSVTKCVRVEDASTLLRMEGSVFHIIIIEQCLLGVNEFELLRIGREMDLPVFVTFEDGQPNIVQWSLENGTCEYRLKPIPMSVLNMVSTCMFFKKDNNWAQVQQQTNNVARVRNQRMSWTPDCHEKFVKSVQKLGGADKATPKEILQFLQSSFKGFEDVDREKIASHLQKFREKLNIKKKYRESCKKTNLPTIGGNTSCGNQSDALKT</sequence>
<evidence type="ECO:0000259" key="7">
    <source>
        <dbReference type="PROSITE" id="PS50110"/>
    </source>
</evidence>
<keyword evidence="3" id="KW-0805">Transcription regulation</keyword>
<comment type="caution">
    <text evidence="8">The sequence shown here is derived from an EMBL/GenBank/DDBJ whole genome shotgun (WGS) entry which is preliminary data.</text>
</comment>
<evidence type="ECO:0000313" key="8">
    <source>
        <dbReference type="EMBL" id="KAL0010059.1"/>
    </source>
</evidence>
<accession>A0AAW2DKM5</accession>
<feature type="domain" description="Response regulatory" evidence="7">
    <location>
        <begin position="22"/>
        <end position="177"/>
    </location>
</feature>
<dbReference type="InterPro" id="IPR011006">
    <property type="entry name" value="CheY-like_superfamily"/>
</dbReference>
<evidence type="ECO:0000256" key="3">
    <source>
        <dbReference type="ARBA" id="ARBA00023015"/>
    </source>
</evidence>
<evidence type="ECO:0000256" key="5">
    <source>
        <dbReference type="ARBA" id="ARBA00023242"/>
    </source>
</evidence>
<dbReference type="Gene3D" id="1.10.10.60">
    <property type="entry name" value="Homeodomain-like"/>
    <property type="match status" value="1"/>
</dbReference>
<dbReference type="PANTHER" id="PTHR43874">
    <property type="entry name" value="TWO-COMPONENT RESPONSE REGULATOR"/>
    <property type="match status" value="1"/>
</dbReference>
<evidence type="ECO:0000256" key="2">
    <source>
        <dbReference type="ARBA" id="ARBA00023012"/>
    </source>
</evidence>
<dbReference type="Gene3D" id="3.40.50.2300">
    <property type="match status" value="1"/>
</dbReference>
<comment type="subcellular location">
    <subcellularLocation>
        <location evidence="1">Nucleus</location>
    </subcellularLocation>
</comment>
<dbReference type="GO" id="GO:0000160">
    <property type="term" value="P:phosphorelay signal transduction system"/>
    <property type="evidence" value="ECO:0007669"/>
    <property type="project" value="UniProtKB-KW"/>
</dbReference>
<keyword evidence="4" id="KW-0804">Transcription</keyword>
<dbReference type="PANTHER" id="PTHR43874:SF67">
    <property type="entry name" value="TWO-COMPONENT RESPONSE REGULATOR ARR2"/>
    <property type="match status" value="1"/>
</dbReference>
<dbReference type="GO" id="GO:0003677">
    <property type="term" value="F:DNA binding"/>
    <property type="evidence" value="ECO:0007669"/>
    <property type="project" value="InterPro"/>
</dbReference>
<comment type="caution">
    <text evidence="6">Lacks conserved residue(s) required for the propagation of feature annotation.</text>
</comment>
<keyword evidence="5" id="KW-0539">Nucleus</keyword>
<reference evidence="8 9" key="1">
    <citation type="submission" date="2024-01" db="EMBL/GenBank/DDBJ databases">
        <title>A telomere-to-telomere, gap-free genome of sweet tea (Lithocarpus litseifolius).</title>
        <authorList>
            <person name="Zhou J."/>
        </authorList>
    </citation>
    <scope>NUCLEOTIDE SEQUENCE [LARGE SCALE GENOMIC DNA]</scope>
    <source>
        <strain evidence="8">Zhou-2022a</strain>
        <tissue evidence="8">Leaf</tissue>
    </source>
</reference>
<dbReference type="SUPFAM" id="SSF46689">
    <property type="entry name" value="Homeodomain-like"/>
    <property type="match status" value="1"/>
</dbReference>
<keyword evidence="2" id="KW-0902">Two-component regulatory system</keyword>
<keyword evidence="9" id="KW-1185">Reference proteome</keyword>
<evidence type="ECO:0000256" key="6">
    <source>
        <dbReference type="PROSITE-ProRule" id="PRU00169"/>
    </source>
</evidence>
<evidence type="ECO:0000256" key="4">
    <source>
        <dbReference type="ARBA" id="ARBA00023163"/>
    </source>
</evidence>
<evidence type="ECO:0000313" key="9">
    <source>
        <dbReference type="Proteomes" id="UP001459277"/>
    </source>
</evidence>
<proteinExistence type="predicted"/>
<dbReference type="AlphaFoldDB" id="A0AAW2DKM5"/>
<dbReference type="InterPro" id="IPR045279">
    <property type="entry name" value="ARR-like"/>
</dbReference>
<dbReference type="Proteomes" id="UP001459277">
    <property type="component" value="Unassembled WGS sequence"/>
</dbReference>
<dbReference type="GO" id="GO:0009736">
    <property type="term" value="P:cytokinin-activated signaling pathway"/>
    <property type="evidence" value="ECO:0007669"/>
    <property type="project" value="InterPro"/>
</dbReference>
<dbReference type="NCBIfam" id="TIGR01557">
    <property type="entry name" value="myb_SHAQKYF"/>
    <property type="match status" value="1"/>
</dbReference>
<dbReference type="InterPro" id="IPR006447">
    <property type="entry name" value="Myb_dom_plants"/>
</dbReference>
<evidence type="ECO:0000256" key="1">
    <source>
        <dbReference type="ARBA" id="ARBA00004123"/>
    </source>
</evidence>
<organism evidence="8 9">
    <name type="scientific">Lithocarpus litseifolius</name>
    <dbReference type="NCBI Taxonomy" id="425828"/>
    <lineage>
        <taxon>Eukaryota</taxon>
        <taxon>Viridiplantae</taxon>
        <taxon>Streptophyta</taxon>
        <taxon>Embryophyta</taxon>
        <taxon>Tracheophyta</taxon>
        <taxon>Spermatophyta</taxon>
        <taxon>Magnoliopsida</taxon>
        <taxon>eudicotyledons</taxon>
        <taxon>Gunneridae</taxon>
        <taxon>Pentapetalae</taxon>
        <taxon>rosids</taxon>
        <taxon>fabids</taxon>
        <taxon>Fagales</taxon>
        <taxon>Fagaceae</taxon>
        <taxon>Lithocarpus</taxon>
    </lineage>
</organism>
<dbReference type="InterPro" id="IPR001789">
    <property type="entry name" value="Sig_transdc_resp-reg_receiver"/>
</dbReference>
<dbReference type="InterPro" id="IPR009057">
    <property type="entry name" value="Homeodomain-like_sf"/>
</dbReference>
<dbReference type="SUPFAM" id="SSF52172">
    <property type="entry name" value="CheY-like"/>
    <property type="match status" value="1"/>
</dbReference>
<dbReference type="PROSITE" id="PS50110">
    <property type="entry name" value="RESPONSE_REGULATORY"/>
    <property type="match status" value="1"/>
</dbReference>
<dbReference type="EMBL" id="JAZDWU010000002">
    <property type="protein sequence ID" value="KAL0010059.1"/>
    <property type="molecule type" value="Genomic_DNA"/>
</dbReference>
<dbReference type="GO" id="GO:0005634">
    <property type="term" value="C:nucleus"/>
    <property type="evidence" value="ECO:0007669"/>
    <property type="project" value="UniProtKB-SubCell"/>
</dbReference>